<dbReference type="InterPro" id="IPR047152">
    <property type="entry name" value="Caudal_homeobox"/>
</dbReference>
<evidence type="ECO:0000256" key="2">
    <source>
        <dbReference type="ARBA" id="ARBA00010341"/>
    </source>
</evidence>
<dbReference type="EMBL" id="CAJNOQ010023427">
    <property type="protein sequence ID" value="CAF1515276.1"/>
    <property type="molecule type" value="Genomic_DNA"/>
</dbReference>
<dbReference type="InterPro" id="IPR009057">
    <property type="entry name" value="Homeodomain-like_sf"/>
</dbReference>
<dbReference type="PROSITE" id="PS00027">
    <property type="entry name" value="HOMEOBOX_1"/>
    <property type="match status" value="1"/>
</dbReference>
<dbReference type="InterPro" id="IPR001356">
    <property type="entry name" value="HD"/>
</dbReference>
<feature type="region of interest" description="Disordered" evidence="9">
    <location>
        <begin position="64"/>
        <end position="106"/>
    </location>
</feature>
<dbReference type="Pfam" id="PF00046">
    <property type="entry name" value="Homeodomain"/>
    <property type="match status" value="1"/>
</dbReference>
<dbReference type="Proteomes" id="UP000681722">
    <property type="component" value="Unassembled WGS sequence"/>
</dbReference>
<gene>
    <name evidence="11" type="ORF">GPM918_LOCUS37297</name>
    <name evidence="12" type="ORF">SRO942_LOCUS38060</name>
</gene>
<dbReference type="Gene3D" id="1.10.10.60">
    <property type="entry name" value="Homeodomain-like"/>
    <property type="match status" value="1"/>
</dbReference>
<dbReference type="PANTHER" id="PTHR24332:SF9">
    <property type="entry name" value="HOMEOTIC PROTEIN CAUDAL"/>
    <property type="match status" value="1"/>
</dbReference>
<dbReference type="PROSITE" id="PS50071">
    <property type="entry name" value="HOMEOBOX_2"/>
    <property type="match status" value="1"/>
</dbReference>
<evidence type="ECO:0000256" key="8">
    <source>
        <dbReference type="RuleBase" id="RU000682"/>
    </source>
</evidence>
<keyword evidence="5 7" id="KW-0371">Homeobox</keyword>
<organism evidence="11 13">
    <name type="scientific">Didymodactylos carnosus</name>
    <dbReference type="NCBI Taxonomy" id="1234261"/>
    <lineage>
        <taxon>Eukaryota</taxon>
        <taxon>Metazoa</taxon>
        <taxon>Spiralia</taxon>
        <taxon>Gnathifera</taxon>
        <taxon>Rotifera</taxon>
        <taxon>Eurotatoria</taxon>
        <taxon>Bdelloidea</taxon>
        <taxon>Philodinida</taxon>
        <taxon>Philodinidae</taxon>
        <taxon>Didymodactylos</taxon>
    </lineage>
</organism>
<dbReference type="GO" id="GO:0030154">
    <property type="term" value="P:cell differentiation"/>
    <property type="evidence" value="ECO:0007669"/>
    <property type="project" value="TreeGrafter"/>
</dbReference>
<evidence type="ECO:0000256" key="3">
    <source>
        <dbReference type="ARBA" id="ARBA00022473"/>
    </source>
</evidence>
<sequence>KTRTRDKYRVVYSEHQRFELENEFIIAKYITIPRKTTLAQALSLSERQIKIWFQNRRAKERKVNKKRSEISINGCNNENQQHLHNSSNDESQNDSCESLIYRNGYS</sequence>
<evidence type="ECO:0000256" key="6">
    <source>
        <dbReference type="ARBA" id="ARBA00023242"/>
    </source>
</evidence>
<name>A0A815U8D3_9BILA</name>
<dbReference type="FunFam" id="1.10.10.60:FF:000574">
    <property type="entry name" value="Homeobox protein CHOX-CAD2"/>
    <property type="match status" value="1"/>
</dbReference>
<evidence type="ECO:0000259" key="10">
    <source>
        <dbReference type="PROSITE" id="PS50071"/>
    </source>
</evidence>
<proteinExistence type="inferred from homology"/>
<dbReference type="GO" id="GO:0000977">
    <property type="term" value="F:RNA polymerase II transcription regulatory region sequence-specific DNA binding"/>
    <property type="evidence" value="ECO:0007669"/>
    <property type="project" value="TreeGrafter"/>
</dbReference>
<dbReference type="PANTHER" id="PTHR24332">
    <property type="entry name" value="HOMEOBOX PROTEIN CDX"/>
    <property type="match status" value="1"/>
</dbReference>
<reference evidence="11" key="1">
    <citation type="submission" date="2021-02" db="EMBL/GenBank/DDBJ databases">
        <authorList>
            <person name="Nowell W R."/>
        </authorList>
    </citation>
    <scope>NUCLEOTIDE SEQUENCE</scope>
</reference>
<dbReference type="SUPFAM" id="SSF46689">
    <property type="entry name" value="Homeodomain-like"/>
    <property type="match status" value="1"/>
</dbReference>
<feature type="compositionally biased region" description="Polar residues" evidence="9">
    <location>
        <begin position="70"/>
        <end position="96"/>
    </location>
</feature>
<protein>
    <recommendedName>
        <fullName evidence="10">Homeobox domain-containing protein</fullName>
    </recommendedName>
</protein>
<evidence type="ECO:0000256" key="5">
    <source>
        <dbReference type="ARBA" id="ARBA00023155"/>
    </source>
</evidence>
<dbReference type="GO" id="GO:0009948">
    <property type="term" value="P:anterior/posterior axis specification"/>
    <property type="evidence" value="ECO:0007669"/>
    <property type="project" value="TreeGrafter"/>
</dbReference>
<dbReference type="InterPro" id="IPR017970">
    <property type="entry name" value="Homeobox_CS"/>
</dbReference>
<keyword evidence="13" id="KW-1185">Reference proteome</keyword>
<dbReference type="InterPro" id="IPR020479">
    <property type="entry name" value="HD_metazoa"/>
</dbReference>
<feature type="domain" description="Homeobox" evidence="10">
    <location>
        <begin position="3"/>
        <end position="63"/>
    </location>
</feature>
<evidence type="ECO:0000256" key="9">
    <source>
        <dbReference type="SAM" id="MobiDB-lite"/>
    </source>
</evidence>
<dbReference type="GO" id="GO:0000981">
    <property type="term" value="F:DNA-binding transcription factor activity, RNA polymerase II-specific"/>
    <property type="evidence" value="ECO:0007669"/>
    <property type="project" value="InterPro"/>
</dbReference>
<comment type="subcellular location">
    <subcellularLocation>
        <location evidence="1 7 8">Nucleus</location>
    </subcellularLocation>
</comment>
<dbReference type="GO" id="GO:0009887">
    <property type="term" value="P:animal organ morphogenesis"/>
    <property type="evidence" value="ECO:0007669"/>
    <property type="project" value="TreeGrafter"/>
</dbReference>
<feature type="DNA-binding region" description="Homeobox" evidence="7">
    <location>
        <begin position="5"/>
        <end position="64"/>
    </location>
</feature>
<evidence type="ECO:0000313" key="13">
    <source>
        <dbReference type="Proteomes" id="UP000663829"/>
    </source>
</evidence>
<evidence type="ECO:0000256" key="1">
    <source>
        <dbReference type="ARBA" id="ARBA00004123"/>
    </source>
</evidence>
<evidence type="ECO:0000256" key="7">
    <source>
        <dbReference type="PROSITE-ProRule" id="PRU00108"/>
    </source>
</evidence>
<evidence type="ECO:0000256" key="4">
    <source>
        <dbReference type="ARBA" id="ARBA00023125"/>
    </source>
</evidence>
<comment type="caution">
    <text evidence="11">The sequence shown here is derived from an EMBL/GenBank/DDBJ whole genome shotgun (WGS) entry which is preliminary data.</text>
</comment>
<feature type="non-terminal residue" evidence="11">
    <location>
        <position position="1"/>
    </location>
</feature>
<dbReference type="OrthoDB" id="6159439at2759"/>
<keyword evidence="3" id="KW-0217">Developmental protein</keyword>
<dbReference type="SMART" id="SM00389">
    <property type="entry name" value="HOX"/>
    <property type="match status" value="1"/>
</dbReference>
<keyword evidence="6 7" id="KW-0539">Nucleus</keyword>
<dbReference type="AlphaFoldDB" id="A0A815U8D3"/>
<dbReference type="Proteomes" id="UP000663829">
    <property type="component" value="Unassembled WGS sequence"/>
</dbReference>
<accession>A0A815U8D3</accession>
<dbReference type="PRINTS" id="PR00024">
    <property type="entry name" value="HOMEOBOX"/>
</dbReference>
<dbReference type="CDD" id="cd00086">
    <property type="entry name" value="homeodomain"/>
    <property type="match status" value="1"/>
</dbReference>
<dbReference type="GO" id="GO:0005634">
    <property type="term" value="C:nucleus"/>
    <property type="evidence" value="ECO:0007669"/>
    <property type="project" value="UniProtKB-SubCell"/>
</dbReference>
<evidence type="ECO:0000313" key="11">
    <source>
        <dbReference type="EMBL" id="CAF1515276.1"/>
    </source>
</evidence>
<dbReference type="EMBL" id="CAJOBC010088971">
    <property type="protein sequence ID" value="CAF4375318.1"/>
    <property type="molecule type" value="Genomic_DNA"/>
</dbReference>
<keyword evidence="4 7" id="KW-0238">DNA-binding</keyword>
<comment type="similarity">
    <text evidence="2">Belongs to the Caudal homeobox family.</text>
</comment>
<evidence type="ECO:0000313" key="12">
    <source>
        <dbReference type="EMBL" id="CAF4375318.1"/>
    </source>
</evidence>